<protein>
    <recommendedName>
        <fullName evidence="10">Galactose-1-phosphate uridylyltransferase</fullName>
        <shortName evidence="10">Gal-1-P uridylyltransferase</shortName>
        <ecNumber evidence="10">2.7.7.12</ecNumber>
    </recommendedName>
    <alternativeName>
        <fullName evidence="10">UDP-glucose--hexose-1-phosphate uridylyltransferase</fullName>
    </alternativeName>
</protein>
<accession>A0A5R9GCR9</accession>
<dbReference type="InterPro" id="IPR000766">
    <property type="entry name" value="GalP_uridyl_Trfase_II"/>
</dbReference>
<keyword evidence="8 10" id="KW-0299">Galactose metabolism</keyword>
<dbReference type="EMBL" id="VCIW01000023">
    <property type="protein sequence ID" value="TLS49175.1"/>
    <property type="molecule type" value="Genomic_DNA"/>
</dbReference>
<sequence length="521" mass="58537">MTAETRGGVDAAYEVERLLQYALQKRLIEPLDLAYSRNAMLELLRLAEPYAGAAPDPALDSPVEPLERLLDYAAESGILEENTLTHRDLFDTRLMGCLMPRPSEVVREFRSIAGSGGVQAATDRFYAMSIDAAYIRMDRIRRNLYWRTPTDFGELEITVNLSKPEKDPREIALLKNAPSVAYPKCLLCADNVGYAGRLNHPARQNLRVIPLKLDGEDWFFQYSPYVYYNEHSIIFHSGHVPMQISDRTFDRLLDFLDQFPHYFIGSNADLPIVGGSILNHDHFQGGRHAFPEEKAPIARTFAHPELPDVRAGIVKWPMSVVRLVSFNRVQLRKAAVAMLAAWRAYSDESAEVRAFTGETPHNTITPIARLTPNGEYELDLVLRNNRTTEEHPEGLFHPHRELHHVKKENIGLIEVMGLAVLPGRLKEELEAIAALLTGQSSDDAWRADADHALHKHTAWIDRLLAAHGTALSASDAERLLQDEVGGIFLRVLTDAGVYKQDEKGQAAFAAFLASMGYRDNR</sequence>
<dbReference type="Pfam" id="PF01087">
    <property type="entry name" value="GalP_UDP_transf"/>
    <property type="match status" value="1"/>
</dbReference>
<dbReference type="PIRSF" id="PIRSF006005">
    <property type="entry name" value="GalT_BS"/>
    <property type="match status" value="1"/>
</dbReference>
<dbReference type="InterPro" id="IPR005849">
    <property type="entry name" value="GalP_Utransf_N"/>
</dbReference>
<dbReference type="GO" id="GO:0008108">
    <property type="term" value="F:UDP-glucose:hexose-1-phosphate uridylyltransferase activity"/>
    <property type="evidence" value="ECO:0007669"/>
    <property type="project" value="UniProtKB-UniRule"/>
</dbReference>
<dbReference type="OrthoDB" id="2293at2"/>
<gene>
    <name evidence="10" type="primary">galT</name>
    <name evidence="13" type="ORF">FE782_26450</name>
</gene>
<evidence type="ECO:0000313" key="14">
    <source>
        <dbReference type="Proteomes" id="UP000309676"/>
    </source>
</evidence>
<dbReference type="InterPro" id="IPR005850">
    <property type="entry name" value="GalP_Utransf_C"/>
</dbReference>
<evidence type="ECO:0000256" key="1">
    <source>
        <dbReference type="ARBA" id="ARBA00001107"/>
    </source>
</evidence>
<dbReference type="GO" id="GO:0005737">
    <property type="term" value="C:cytoplasm"/>
    <property type="evidence" value="ECO:0007669"/>
    <property type="project" value="UniProtKB-SubCell"/>
</dbReference>
<dbReference type="EC" id="2.7.7.12" evidence="10"/>
<name>A0A5R9GCR9_9BACL</name>
<proteinExistence type="inferred from homology"/>
<evidence type="ECO:0000256" key="7">
    <source>
        <dbReference type="ARBA" id="ARBA00022695"/>
    </source>
</evidence>
<dbReference type="PANTHER" id="PTHR39191:SF1">
    <property type="entry name" value="DUF4922 DOMAIN-CONTAINING PROTEIN"/>
    <property type="match status" value="1"/>
</dbReference>
<evidence type="ECO:0000256" key="3">
    <source>
        <dbReference type="ARBA" id="ARBA00004947"/>
    </source>
</evidence>
<dbReference type="UniPathway" id="UPA00214"/>
<evidence type="ECO:0000313" key="13">
    <source>
        <dbReference type="EMBL" id="TLS49175.1"/>
    </source>
</evidence>
<organism evidence="13 14">
    <name type="scientific">Paenibacillus antri</name>
    <dbReference type="NCBI Taxonomy" id="2582848"/>
    <lineage>
        <taxon>Bacteria</taxon>
        <taxon>Bacillati</taxon>
        <taxon>Bacillota</taxon>
        <taxon>Bacilli</taxon>
        <taxon>Bacillales</taxon>
        <taxon>Paenibacillaceae</taxon>
        <taxon>Paenibacillus</taxon>
    </lineage>
</organism>
<dbReference type="Proteomes" id="UP000309676">
    <property type="component" value="Unassembled WGS sequence"/>
</dbReference>
<keyword evidence="7 10" id="KW-0548">Nucleotidyltransferase</keyword>
<dbReference type="GO" id="GO:0006012">
    <property type="term" value="P:galactose metabolic process"/>
    <property type="evidence" value="ECO:0007669"/>
    <property type="project" value="UniProtKB-UniRule"/>
</dbReference>
<comment type="similarity">
    <text evidence="4 10">Belongs to the galactose-1-phosphate uridylyltransferase type 2 family.</text>
</comment>
<evidence type="ECO:0000256" key="10">
    <source>
        <dbReference type="HAMAP-Rule" id="MF_00571"/>
    </source>
</evidence>
<feature type="domain" description="Galactose-1-phosphate uridyl transferase C-terminal" evidence="12">
    <location>
        <begin position="257"/>
        <end position="435"/>
    </location>
</feature>
<dbReference type="RefSeq" id="WP_138197373.1">
    <property type="nucleotide sequence ID" value="NZ_VCIW01000023.1"/>
</dbReference>
<keyword evidence="6 10" id="KW-0808">Transferase</keyword>
<feature type="domain" description="Galactose-1-phosphate uridyl transferase N-terminal" evidence="11">
    <location>
        <begin position="63"/>
        <end position="241"/>
    </location>
</feature>
<comment type="pathway">
    <text evidence="3 10">Carbohydrate metabolism; galactose metabolism.</text>
</comment>
<evidence type="ECO:0000256" key="6">
    <source>
        <dbReference type="ARBA" id="ARBA00022679"/>
    </source>
</evidence>
<comment type="subcellular location">
    <subcellularLocation>
        <location evidence="2 10">Cytoplasm</location>
    </subcellularLocation>
</comment>
<dbReference type="HAMAP" id="MF_00571">
    <property type="entry name" value="GalP_UDP_trans"/>
    <property type="match status" value="1"/>
</dbReference>
<evidence type="ECO:0000259" key="11">
    <source>
        <dbReference type="Pfam" id="PF01087"/>
    </source>
</evidence>
<dbReference type="Pfam" id="PF02744">
    <property type="entry name" value="GalP_UDP_tr_C"/>
    <property type="match status" value="1"/>
</dbReference>
<keyword evidence="5 10" id="KW-0963">Cytoplasm</keyword>
<evidence type="ECO:0000256" key="5">
    <source>
        <dbReference type="ARBA" id="ARBA00022490"/>
    </source>
</evidence>
<evidence type="ECO:0000256" key="9">
    <source>
        <dbReference type="ARBA" id="ARBA00023277"/>
    </source>
</evidence>
<evidence type="ECO:0000256" key="8">
    <source>
        <dbReference type="ARBA" id="ARBA00023144"/>
    </source>
</evidence>
<evidence type="ECO:0000256" key="4">
    <source>
        <dbReference type="ARBA" id="ARBA00008706"/>
    </source>
</evidence>
<comment type="caution">
    <text evidence="13">The sequence shown here is derived from an EMBL/GenBank/DDBJ whole genome shotgun (WGS) entry which is preliminary data.</text>
</comment>
<dbReference type="AlphaFoldDB" id="A0A5R9GCR9"/>
<keyword evidence="14" id="KW-1185">Reference proteome</keyword>
<evidence type="ECO:0000259" key="12">
    <source>
        <dbReference type="Pfam" id="PF02744"/>
    </source>
</evidence>
<dbReference type="PANTHER" id="PTHR39191">
    <property type="entry name" value="GALACTOSE-1-PHOSPHATE URIDYLYLTRANSFERASE"/>
    <property type="match status" value="1"/>
</dbReference>
<keyword evidence="9 10" id="KW-0119">Carbohydrate metabolism</keyword>
<dbReference type="NCBIfam" id="NF003629">
    <property type="entry name" value="PRK05270.1-2"/>
    <property type="match status" value="1"/>
</dbReference>
<reference evidence="13 14" key="1">
    <citation type="submission" date="2019-05" db="EMBL/GenBank/DDBJ databases">
        <authorList>
            <person name="Narsing Rao M.P."/>
            <person name="Li W.J."/>
        </authorList>
    </citation>
    <scope>NUCLEOTIDE SEQUENCE [LARGE SCALE GENOMIC DNA]</scope>
    <source>
        <strain evidence="13 14">SYSU_K30003</strain>
    </source>
</reference>
<comment type="catalytic activity">
    <reaction evidence="1 10">
        <text>alpha-D-galactose 1-phosphate + UDP-alpha-D-glucose = alpha-D-glucose 1-phosphate + UDP-alpha-D-galactose</text>
        <dbReference type="Rhea" id="RHEA:13989"/>
        <dbReference type="ChEBI" id="CHEBI:58336"/>
        <dbReference type="ChEBI" id="CHEBI:58601"/>
        <dbReference type="ChEBI" id="CHEBI:58885"/>
        <dbReference type="ChEBI" id="CHEBI:66914"/>
        <dbReference type="EC" id="2.7.7.12"/>
    </reaction>
</comment>
<evidence type="ECO:0000256" key="2">
    <source>
        <dbReference type="ARBA" id="ARBA00004496"/>
    </source>
</evidence>